<dbReference type="InterPro" id="IPR004360">
    <property type="entry name" value="Glyas_Fos-R_dOase_dom"/>
</dbReference>
<dbReference type="Pfam" id="PF00903">
    <property type="entry name" value="Glyoxalase"/>
    <property type="match status" value="1"/>
</dbReference>
<dbReference type="Gene3D" id="3.10.180.10">
    <property type="entry name" value="2,3-Dihydroxybiphenyl 1,2-Dioxygenase, domain 1"/>
    <property type="match status" value="1"/>
</dbReference>
<dbReference type="AlphaFoldDB" id="A0A928YPK7"/>
<feature type="domain" description="VOC" evidence="1">
    <location>
        <begin position="2"/>
        <end position="118"/>
    </location>
</feature>
<dbReference type="InterPro" id="IPR029068">
    <property type="entry name" value="Glyas_Bleomycin-R_OHBP_Dase"/>
</dbReference>
<dbReference type="Proteomes" id="UP000616201">
    <property type="component" value="Unassembled WGS sequence"/>
</dbReference>
<dbReference type="EMBL" id="PRDK01000001">
    <property type="protein sequence ID" value="MBE8712617.1"/>
    <property type="molecule type" value="Genomic_DNA"/>
</dbReference>
<protein>
    <submittedName>
        <fullName evidence="2">Bleomycin resistance family protein</fullName>
    </submittedName>
</protein>
<evidence type="ECO:0000313" key="3">
    <source>
        <dbReference type="Proteomes" id="UP000616201"/>
    </source>
</evidence>
<reference evidence="2" key="1">
    <citation type="submission" date="2018-02" db="EMBL/GenBank/DDBJ databases">
        <authorList>
            <person name="Vasarhelyi B.M."/>
            <person name="Deshmukh S."/>
            <person name="Balint B."/>
            <person name="Kukolya J."/>
        </authorList>
    </citation>
    <scope>NUCLEOTIDE SEQUENCE</scope>
    <source>
        <strain evidence="2">KB22</strain>
    </source>
</reference>
<gene>
    <name evidence="2" type="ORF">C4F49_02830</name>
</gene>
<comment type="caution">
    <text evidence="2">The sequence shown here is derived from an EMBL/GenBank/DDBJ whole genome shotgun (WGS) entry which is preliminary data.</text>
</comment>
<dbReference type="InterPro" id="IPR037523">
    <property type="entry name" value="VOC_core"/>
</dbReference>
<evidence type="ECO:0000313" key="2">
    <source>
        <dbReference type="EMBL" id="MBE8712617.1"/>
    </source>
</evidence>
<keyword evidence="3" id="KW-1185">Reference proteome</keyword>
<dbReference type="PROSITE" id="PS51819">
    <property type="entry name" value="VOC"/>
    <property type="match status" value="1"/>
</dbReference>
<proteinExistence type="predicted"/>
<sequence>MKLTKLTPVLYTNDLKKSVDFYVEILNFSSSSLDVDSTIAFVRFGDIELMLSLPNDHVPFTQSNFTGSFYFQTLNVMEIWESIKDKASICYPIEDFEYGLREFAIYDNNGYLFRLDRNYRYFS</sequence>
<evidence type="ECO:0000259" key="1">
    <source>
        <dbReference type="PROSITE" id="PS51819"/>
    </source>
</evidence>
<name>A0A928YPK7_9SPHI</name>
<dbReference type="SUPFAM" id="SSF54593">
    <property type="entry name" value="Glyoxalase/Bleomycin resistance protein/Dihydroxybiphenyl dioxygenase"/>
    <property type="match status" value="1"/>
</dbReference>
<accession>A0A928YPK7</accession>
<organism evidence="2 3">
    <name type="scientific">Sphingobacterium hungaricum</name>
    <dbReference type="NCBI Taxonomy" id="2082723"/>
    <lineage>
        <taxon>Bacteria</taxon>
        <taxon>Pseudomonadati</taxon>
        <taxon>Bacteroidota</taxon>
        <taxon>Sphingobacteriia</taxon>
        <taxon>Sphingobacteriales</taxon>
        <taxon>Sphingobacteriaceae</taxon>
        <taxon>Sphingobacterium</taxon>
    </lineage>
</organism>
<dbReference type="RefSeq" id="WP_196934944.1">
    <property type="nucleotide sequence ID" value="NZ_MU158698.1"/>
</dbReference>